<protein>
    <submittedName>
        <fullName evidence="1">Uncharacterized protein</fullName>
    </submittedName>
</protein>
<dbReference type="EMBL" id="JBHUMM010000010">
    <property type="protein sequence ID" value="MFD2671261.1"/>
    <property type="molecule type" value="Genomic_DNA"/>
</dbReference>
<dbReference type="Proteomes" id="UP001597497">
    <property type="component" value="Unassembled WGS sequence"/>
</dbReference>
<accession>A0ABW5R920</accession>
<organism evidence="1 2">
    <name type="scientific">Marinicrinis sediminis</name>
    <dbReference type="NCBI Taxonomy" id="1652465"/>
    <lineage>
        <taxon>Bacteria</taxon>
        <taxon>Bacillati</taxon>
        <taxon>Bacillota</taxon>
        <taxon>Bacilli</taxon>
        <taxon>Bacillales</taxon>
        <taxon>Paenibacillaceae</taxon>
    </lineage>
</organism>
<evidence type="ECO:0000313" key="1">
    <source>
        <dbReference type="EMBL" id="MFD2671261.1"/>
    </source>
</evidence>
<name>A0ABW5R920_9BACL</name>
<evidence type="ECO:0000313" key="2">
    <source>
        <dbReference type="Proteomes" id="UP001597497"/>
    </source>
</evidence>
<reference evidence="2" key="1">
    <citation type="journal article" date="2019" name="Int. J. Syst. Evol. Microbiol.">
        <title>The Global Catalogue of Microorganisms (GCM) 10K type strain sequencing project: providing services to taxonomists for standard genome sequencing and annotation.</title>
        <authorList>
            <consortium name="The Broad Institute Genomics Platform"/>
            <consortium name="The Broad Institute Genome Sequencing Center for Infectious Disease"/>
            <person name="Wu L."/>
            <person name="Ma J."/>
        </authorList>
    </citation>
    <scope>NUCLEOTIDE SEQUENCE [LARGE SCALE GENOMIC DNA]</scope>
    <source>
        <strain evidence="2">KCTC 33676</strain>
    </source>
</reference>
<gene>
    <name evidence="1" type="ORF">ACFSUC_06540</name>
</gene>
<dbReference type="RefSeq" id="WP_379928707.1">
    <property type="nucleotide sequence ID" value="NZ_JBHUMM010000010.1"/>
</dbReference>
<sequence>MKPITLTEEWIYQDHILILPHAVTLHPEQKHYFVIDFSRKFTEPDLRKLPAMVMSARTKQEKYIIHKYNVVLGEVNGDV</sequence>
<comment type="caution">
    <text evidence="1">The sequence shown here is derived from an EMBL/GenBank/DDBJ whole genome shotgun (WGS) entry which is preliminary data.</text>
</comment>
<proteinExistence type="predicted"/>
<keyword evidence="2" id="KW-1185">Reference proteome</keyword>